<dbReference type="InterPro" id="IPR024932">
    <property type="entry name" value="ApbE"/>
</dbReference>
<evidence type="ECO:0000256" key="11">
    <source>
        <dbReference type="PIRSR" id="PIRSR006268-2"/>
    </source>
</evidence>
<evidence type="ECO:0000256" key="1">
    <source>
        <dbReference type="ARBA" id="ARBA00011955"/>
    </source>
</evidence>
<dbReference type="EC" id="2.7.1.180" evidence="1 10"/>
<dbReference type="GO" id="GO:0016740">
    <property type="term" value="F:transferase activity"/>
    <property type="evidence" value="ECO:0007669"/>
    <property type="project" value="UniProtKB-UniRule"/>
</dbReference>
<dbReference type="RefSeq" id="WP_053222532.1">
    <property type="nucleotide sequence ID" value="NZ_JSVA01000005.1"/>
</dbReference>
<dbReference type="PIRSF" id="PIRSF006268">
    <property type="entry name" value="ApbE"/>
    <property type="match status" value="1"/>
</dbReference>
<protein>
    <recommendedName>
        <fullName evidence="2 10">FAD:protein FMN transferase</fullName>
        <ecNumber evidence="1 10">2.7.1.180</ecNumber>
    </recommendedName>
    <alternativeName>
        <fullName evidence="8 10">Flavin transferase</fullName>
    </alternativeName>
</protein>
<evidence type="ECO:0000256" key="7">
    <source>
        <dbReference type="ARBA" id="ARBA00022842"/>
    </source>
</evidence>
<gene>
    <name evidence="13" type="ORF">OB69_04640</name>
</gene>
<dbReference type="GO" id="GO:0046872">
    <property type="term" value="F:metal ion binding"/>
    <property type="evidence" value="ECO:0007669"/>
    <property type="project" value="UniProtKB-UniRule"/>
</dbReference>
<evidence type="ECO:0000256" key="2">
    <source>
        <dbReference type="ARBA" id="ARBA00016337"/>
    </source>
</evidence>
<evidence type="ECO:0000256" key="12">
    <source>
        <dbReference type="SAM" id="Phobius"/>
    </source>
</evidence>
<sequence length="341" mass="37773">MDKNQRSRIYLLVLVIAIFAVWKYRESQKPKMVLVQGTTMGVIAYNIKYIDKDLRNFKKEIDSLLADFNQSLSTYIPDSEISIFNKEGKATFNFPYFSEVLIASKEVYKASGGYFDPTVGPLVDAWGFGDGKSVSLDSGQVDSVLKYVGFEKVSFTNEEVIKTIPELKLNFSAIAKGQAIDVVAEYLKAQNIQNFMVEIGGEVRAKGKNDSGETWTIGIEVPDENRVGGVFDAIQLEDHGMATSGNYRNYKIVDGKKVAHTIDPKTGYPKMITLLSATVVAPTCMYADAYATASMAMGLEKAKEMIESNSNLEAYFIYSDQDGNTQTYISPGLKGKTINQQ</sequence>
<keyword evidence="4 10" id="KW-0808">Transferase</keyword>
<dbReference type="OrthoDB" id="9778595at2"/>
<dbReference type="InterPro" id="IPR003374">
    <property type="entry name" value="ApbE-like_sf"/>
</dbReference>
<keyword evidence="14" id="KW-1185">Reference proteome</keyword>
<dbReference type="Pfam" id="PF02424">
    <property type="entry name" value="ApbE"/>
    <property type="match status" value="1"/>
</dbReference>
<evidence type="ECO:0000256" key="6">
    <source>
        <dbReference type="ARBA" id="ARBA00022827"/>
    </source>
</evidence>
<comment type="cofactor">
    <cofactor evidence="11">
        <name>Mg(2+)</name>
        <dbReference type="ChEBI" id="CHEBI:18420"/>
    </cofactor>
    <cofactor evidence="11">
        <name>Mn(2+)</name>
        <dbReference type="ChEBI" id="CHEBI:29035"/>
    </cofactor>
    <text evidence="11">Magnesium. Can also use manganese.</text>
</comment>
<feature type="binding site" evidence="11">
    <location>
        <position position="173"/>
    </location>
    <ligand>
        <name>Mg(2+)</name>
        <dbReference type="ChEBI" id="CHEBI:18420"/>
    </ligand>
</feature>
<comment type="catalytic activity">
    <reaction evidence="9 10">
        <text>L-threonyl-[protein] + FAD = FMN-L-threonyl-[protein] + AMP + H(+)</text>
        <dbReference type="Rhea" id="RHEA:36847"/>
        <dbReference type="Rhea" id="RHEA-COMP:11060"/>
        <dbReference type="Rhea" id="RHEA-COMP:11061"/>
        <dbReference type="ChEBI" id="CHEBI:15378"/>
        <dbReference type="ChEBI" id="CHEBI:30013"/>
        <dbReference type="ChEBI" id="CHEBI:57692"/>
        <dbReference type="ChEBI" id="CHEBI:74257"/>
        <dbReference type="ChEBI" id="CHEBI:456215"/>
        <dbReference type="EC" id="2.7.1.180"/>
    </reaction>
</comment>
<dbReference type="Gene3D" id="3.10.520.10">
    <property type="entry name" value="ApbE-like domains"/>
    <property type="match status" value="1"/>
</dbReference>
<accession>A0A0L8ANK5</accession>
<feature type="binding site" evidence="11">
    <location>
        <position position="292"/>
    </location>
    <ligand>
        <name>Mg(2+)</name>
        <dbReference type="ChEBI" id="CHEBI:18420"/>
    </ligand>
</feature>
<keyword evidence="12" id="KW-0472">Membrane</keyword>
<dbReference type="SUPFAM" id="SSF143631">
    <property type="entry name" value="ApbE-like"/>
    <property type="match status" value="1"/>
</dbReference>
<dbReference type="PANTHER" id="PTHR30040">
    <property type="entry name" value="THIAMINE BIOSYNTHESIS LIPOPROTEIN APBE"/>
    <property type="match status" value="1"/>
</dbReference>
<dbReference type="PATRIC" id="fig|1566026.4.peg.2750"/>
<evidence type="ECO:0000256" key="8">
    <source>
        <dbReference type="ARBA" id="ARBA00031306"/>
    </source>
</evidence>
<name>A0A0L8ANK5_9BACT</name>
<evidence type="ECO:0000313" key="14">
    <source>
        <dbReference type="Proteomes" id="UP000036908"/>
    </source>
</evidence>
<keyword evidence="6 10" id="KW-0274">FAD</keyword>
<evidence type="ECO:0000256" key="9">
    <source>
        <dbReference type="ARBA" id="ARBA00048540"/>
    </source>
</evidence>
<dbReference type="AlphaFoldDB" id="A0A0L8ANK5"/>
<evidence type="ECO:0000313" key="13">
    <source>
        <dbReference type="EMBL" id="KOF03846.1"/>
    </source>
</evidence>
<comment type="caution">
    <text evidence="13">The sequence shown here is derived from an EMBL/GenBank/DDBJ whole genome shotgun (WGS) entry which is preliminary data.</text>
</comment>
<evidence type="ECO:0000256" key="3">
    <source>
        <dbReference type="ARBA" id="ARBA00022630"/>
    </source>
</evidence>
<dbReference type="Proteomes" id="UP000036908">
    <property type="component" value="Unassembled WGS sequence"/>
</dbReference>
<keyword evidence="12" id="KW-1133">Transmembrane helix</keyword>
<reference evidence="14" key="1">
    <citation type="submission" date="2014-11" db="EMBL/GenBank/DDBJ databases">
        <title>Genome sequencing of Roseivirga sp. D-25.</title>
        <authorList>
            <person name="Selvaratnam C."/>
            <person name="Thevarajoo S."/>
            <person name="Goh K.M."/>
            <person name="Eee R."/>
            <person name="Chan K.-G."/>
            <person name="Chong C.S."/>
        </authorList>
    </citation>
    <scope>NUCLEOTIDE SEQUENCE [LARGE SCALE GENOMIC DNA]</scope>
    <source>
        <strain evidence="14">D-25</strain>
    </source>
</reference>
<keyword evidence="3 10" id="KW-0285">Flavoprotein</keyword>
<dbReference type="EMBL" id="JSVA01000005">
    <property type="protein sequence ID" value="KOF03846.1"/>
    <property type="molecule type" value="Genomic_DNA"/>
</dbReference>
<feature type="binding site" evidence="11">
    <location>
        <position position="288"/>
    </location>
    <ligand>
        <name>Mg(2+)</name>
        <dbReference type="ChEBI" id="CHEBI:18420"/>
    </ligand>
</feature>
<keyword evidence="12" id="KW-0812">Transmembrane</keyword>
<organism evidence="13 14">
    <name type="scientific">Roseivirga seohaensis subsp. aquiponti</name>
    <dbReference type="NCBI Taxonomy" id="1566026"/>
    <lineage>
        <taxon>Bacteria</taxon>
        <taxon>Pseudomonadati</taxon>
        <taxon>Bacteroidota</taxon>
        <taxon>Cytophagia</taxon>
        <taxon>Cytophagales</taxon>
        <taxon>Roseivirgaceae</taxon>
        <taxon>Roseivirga</taxon>
    </lineage>
</organism>
<evidence type="ECO:0000256" key="5">
    <source>
        <dbReference type="ARBA" id="ARBA00022723"/>
    </source>
</evidence>
<comment type="similarity">
    <text evidence="10">Belongs to the ApbE family.</text>
</comment>
<proteinExistence type="inferred from homology"/>
<dbReference type="PANTHER" id="PTHR30040:SF2">
    <property type="entry name" value="FAD:PROTEIN FMN TRANSFERASE"/>
    <property type="match status" value="1"/>
</dbReference>
<evidence type="ECO:0000256" key="10">
    <source>
        <dbReference type="PIRNR" id="PIRNR006268"/>
    </source>
</evidence>
<keyword evidence="5 10" id="KW-0479">Metal-binding</keyword>
<evidence type="ECO:0000256" key="4">
    <source>
        <dbReference type="ARBA" id="ARBA00022679"/>
    </source>
</evidence>
<feature type="transmembrane region" description="Helical" evidence="12">
    <location>
        <begin position="7"/>
        <end position="24"/>
    </location>
</feature>
<keyword evidence="7 10" id="KW-0460">Magnesium</keyword>